<keyword evidence="2" id="KW-0808">Transferase</keyword>
<keyword evidence="1" id="KW-0547">Nucleotide-binding</keyword>
<proteinExistence type="predicted"/>
<dbReference type="SUPFAM" id="SSF81891">
    <property type="entry name" value="Poly A polymerase C-terminal region-like"/>
    <property type="match status" value="1"/>
</dbReference>
<dbReference type="Proteomes" id="UP000264006">
    <property type="component" value="Plasmid pEDY32-46I"/>
</dbReference>
<reference evidence="2 3" key="1">
    <citation type="submission" date="2018-09" db="EMBL/GenBank/DDBJ databases">
        <title>Complete genome sequence of Euzebya sp. DY32-46 isolated from seawater of Pacific Ocean.</title>
        <authorList>
            <person name="Xu L."/>
            <person name="Wu Y.-H."/>
            <person name="Xu X.-W."/>
        </authorList>
    </citation>
    <scope>NUCLEOTIDE SEQUENCE [LARGE SCALE GENOMIC DNA]</scope>
    <source>
        <strain evidence="2 3">DY32-46</strain>
        <plasmid evidence="3">pedy32-46i</plasmid>
    </source>
</reference>
<organism evidence="2 3">
    <name type="scientific">Euzebya pacifica</name>
    <dbReference type="NCBI Taxonomy" id="1608957"/>
    <lineage>
        <taxon>Bacteria</taxon>
        <taxon>Bacillati</taxon>
        <taxon>Actinomycetota</taxon>
        <taxon>Nitriliruptoria</taxon>
        <taxon>Euzebyales</taxon>
    </lineage>
</organism>
<accession>A0A346Y6R8</accession>
<name>A0A346Y6R8_9ACTN</name>
<evidence type="ECO:0000256" key="1">
    <source>
        <dbReference type="ARBA" id="ARBA00022741"/>
    </source>
</evidence>
<dbReference type="InterPro" id="IPR003607">
    <property type="entry name" value="HD/PDEase_dom"/>
</dbReference>
<evidence type="ECO:0000313" key="3">
    <source>
        <dbReference type="Proteomes" id="UP000264006"/>
    </source>
</evidence>
<dbReference type="PANTHER" id="PTHR47545">
    <property type="entry name" value="MULTIFUNCTIONAL CCA PROTEIN"/>
    <property type="match status" value="1"/>
</dbReference>
<dbReference type="GO" id="GO:0000166">
    <property type="term" value="F:nucleotide binding"/>
    <property type="evidence" value="ECO:0007669"/>
    <property type="project" value="UniProtKB-KW"/>
</dbReference>
<dbReference type="KEGG" id="euz:DVS28_b0412"/>
<gene>
    <name evidence="2" type="ORF">DVS28_b0412</name>
</gene>
<protein>
    <submittedName>
        <fullName evidence="2">tRNA nucleotidyltransferase</fullName>
    </submittedName>
</protein>
<keyword evidence="3" id="KW-1185">Reference proteome</keyword>
<dbReference type="CDD" id="cd00077">
    <property type="entry name" value="HDc"/>
    <property type="match status" value="1"/>
</dbReference>
<dbReference type="GO" id="GO:0016740">
    <property type="term" value="F:transferase activity"/>
    <property type="evidence" value="ECO:0007669"/>
    <property type="project" value="UniProtKB-KW"/>
</dbReference>
<dbReference type="AlphaFoldDB" id="A0A346Y6R8"/>
<dbReference type="InterPro" id="IPR050124">
    <property type="entry name" value="tRNA_CCA-adding_enzyme"/>
</dbReference>
<dbReference type="PANTHER" id="PTHR47545:SF2">
    <property type="entry name" value="CC-ADDING TRNA NUCLEOTIDYLTRANSFERASE"/>
    <property type="match status" value="1"/>
</dbReference>
<evidence type="ECO:0000313" key="2">
    <source>
        <dbReference type="EMBL" id="AXV10165.1"/>
    </source>
</evidence>
<dbReference type="EMBL" id="CP031166">
    <property type="protein sequence ID" value="AXV10165.1"/>
    <property type="molecule type" value="Genomic_DNA"/>
</dbReference>
<keyword evidence="2" id="KW-0614">Plasmid</keyword>
<geneLocation type="plasmid" evidence="3">
    <name>pedy32-46i</name>
</geneLocation>
<sequence length="193" mass="20417">MHDIGKPDTGRFDGTDVTFRHHEQVGEQIVRDLLPAMGCTDPVLTDRVARTVGLSGRYKADGPGAAEVWSDSAVRRFVRDCGGLEGQGSVLDLVLDLAFADCTSRHPHKVWANESQVQSLTDRIGLLADGDARAAERADLDGQAVMDLLGIGPGPQVGRALAALLAAKRANGGPLPDPEAWLTGWWADTAAAA</sequence>